<comment type="caution">
    <text evidence="3">The sequence shown here is derived from an EMBL/GenBank/DDBJ whole genome shotgun (WGS) entry which is preliminary data.</text>
</comment>
<dbReference type="InterPro" id="IPR028087">
    <property type="entry name" value="Tad_N"/>
</dbReference>
<name>A0A7W3PMW8_9MICO</name>
<feature type="transmembrane region" description="Helical" evidence="1">
    <location>
        <begin position="20"/>
        <end position="46"/>
    </location>
</feature>
<dbReference type="Pfam" id="PF13400">
    <property type="entry name" value="Tad"/>
    <property type="match status" value="1"/>
</dbReference>
<evidence type="ECO:0000256" key="1">
    <source>
        <dbReference type="SAM" id="Phobius"/>
    </source>
</evidence>
<keyword evidence="1" id="KW-0472">Membrane</keyword>
<keyword evidence="1" id="KW-0812">Transmembrane</keyword>
<dbReference type="EMBL" id="JACGWY010000006">
    <property type="protein sequence ID" value="MBA8817364.1"/>
    <property type="molecule type" value="Genomic_DNA"/>
</dbReference>
<sequence>MDRRLVERIAVHERSDEGSILPLALGYAAIALLLIYVCVCATSLYLGQKELDAAADAAALAGSDGFSLTLTERGPTPQLNSASVRDQALALVEISAIPARVDEAFTPDGVSARVSLSTTWHPPFLAPFVPEGIPLAATATSRTALR</sequence>
<organism evidence="3 4">
    <name type="scientific">Microbacterium halimionae</name>
    <dbReference type="NCBI Taxonomy" id="1526413"/>
    <lineage>
        <taxon>Bacteria</taxon>
        <taxon>Bacillati</taxon>
        <taxon>Actinomycetota</taxon>
        <taxon>Actinomycetes</taxon>
        <taxon>Micrococcales</taxon>
        <taxon>Microbacteriaceae</taxon>
        <taxon>Microbacterium</taxon>
    </lineage>
</organism>
<accession>A0A7W3PMW8</accession>
<dbReference type="RefSeq" id="WP_243845438.1">
    <property type="nucleotide sequence ID" value="NZ_JAAOZB010000002.1"/>
</dbReference>
<protein>
    <recommendedName>
        <fullName evidence="2">Putative Flp pilus-assembly TadG-like N-terminal domain-containing protein</fullName>
    </recommendedName>
</protein>
<dbReference type="AlphaFoldDB" id="A0A7W3PMW8"/>
<dbReference type="Proteomes" id="UP000526083">
    <property type="component" value="Unassembled WGS sequence"/>
</dbReference>
<keyword evidence="1" id="KW-1133">Transmembrane helix</keyword>
<proteinExistence type="predicted"/>
<gene>
    <name evidence="3" type="ORF">FHX48_002463</name>
</gene>
<evidence type="ECO:0000313" key="4">
    <source>
        <dbReference type="Proteomes" id="UP000526083"/>
    </source>
</evidence>
<reference evidence="3 4" key="1">
    <citation type="submission" date="2020-07" db="EMBL/GenBank/DDBJ databases">
        <title>Sequencing the genomes of 1000 actinobacteria strains.</title>
        <authorList>
            <person name="Klenk H.-P."/>
        </authorList>
    </citation>
    <scope>NUCLEOTIDE SEQUENCE [LARGE SCALE GENOMIC DNA]</scope>
    <source>
        <strain evidence="3 4">DSM 27576</strain>
    </source>
</reference>
<evidence type="ECO:0000259" key="2">
    <source>
        <dbReference type="Pfam" id="PF13400"/>
    </source>
</evidence>
<evidence type="ECO:0000313" key="3">
    <source>
        <dbReference type="EMBL" id="MBA8817364.1"/>
    </source>
</evidence>
<keyword evidence="4" id="KW-1185">Reference proteome</keyword>
<feature type="domain" description="Putative Flp pilus-assembly TadG-like N-terminal" evidence="2">
    <location>
        <begin position="18"/>
        <end position="62"/>
    </location>
</feature>